<reference evidence="13 16" key="2">
    <citation type="submission" date="2019-07" db="EMBL/GenBank/DDBJ databases">
        <title>Whole genome shotgun sequence of Halolactibacillus miurensis NBRC 100873.</title>
        <authorList>
            <person name="Hosoyama A."/>
            <person name="Uohara A."/>
            <person name="Ohji S."/>
            <person name="Ichikawa N."/>
        </authorList>
    </citation>
    <scope>NUCLEOTIDE SEQUENCE [LARGE SCALE GENOMIC DNA]</scope>
    <source>
        <strain evidence="13 16">NBRC 100873</strain>
    </source>
</reference>
<dbReference type="NCBIfam" id="NF003589">
    <property type="entry name" value="PRK05254.1-2"/>
    <property type="match status" value="1"/>
</dbReference>
<evidence type="ECO:0000256" key="2">
    <source>
        <dbReference type="ARBA" id="ARBA00002631"/>
    </source>
</evidence>
<dbReference type="NCBIfam" id="NF003588">
    <property type="entry name" value="PRK05254.1-1"/>
    <property type="match status" value="1"/>
</dbReference>
<dbReference type="EMBL" id="FPAI01000018">
    <property type="protein sequence ID" value="SFS93057.1"/>
    <property type="molecule type" value="Genomic_DNA"/>
</dbReference>
<dbReference type="AlphaFoldDB" id="A0A1I6TVN0"/>
<name>A0A1I6TVN0_9BACI</name>
<feature type="domain" description="Uracil-DNA glycosylase-like" evidence="12">
    <location>
        <begin position="52"/>
        <end position="211"/>
    </location>
</feature>
<dbReference type="SMART" id="SM00986">
    <property type="entry name" value="UDG"/>
    <property type="match status" value="1"/>
</dbReference>
<evidence type="ECO:0000256" key="6">
    <source>
        <dbReference type="ARBA" id="ARBA00022763"/>
    </source>
</evidence>
<protein>
    <recommendedName>
        <fullName evidence="5 9">Uracil-DNA glycosylase</fullName>
        <shortName evidence="9">UDG</shortName>
        <ecNumber evidence="4 9">3.2.2.27</ecNumber>
    </recommendedName>
</protein>
<dbReference type="STRING" id="306541.SAMN05421668_11833"/>
<dbReference type="FunFam" id="3.40.470.10:FF:000001">
    <property type="entry name" value="Uracil-DNA glycosylase"/>
    <property type="match status" value="1"/>
</dbReference>
<evidence type="ECO:0000259" key="12">
    <source>
        <dbReference type="SMART" id="SM00986"/>
    </source>
</evidence>
<evidence type="ECO:0000256" key="4">
    <source>
        <dbReference type="ARBA" id="ARBA00012030"/>
    </source>
</evidence>
<dbReference type="GO" id="GO:0005737">
    <property type="term" value="C:cytoplasm"/>
    <property type="evidence" value="ECO:0007669"/>
    <property type="project" value="UniProtKB-SubCell"/>
</dbReference>
<dbReference type="Proteomes" id="UP000321773">
    <property type="component" value="Unassembled WGS sequence"/>
</dbReference>
<dbReference type="EC" id="3.2.2.27" evidence="4 9"/>
<keyword evidence="6 9" id="KW-0227">DNA damage</keyword>
<dbReference type="GO" id="GO:0004844">
    <property type="term" value="F:uracil DNA N-glycosylase activity"/>
    <property type="evidence" value="ECO:0007669"/>
    <property type="project" value="UniProtKB-UniRule"/>
</dbReference>
<reference evidence="14 15" key="1">
    <citation type="submission" date="2016-10" db="EMBL/GenBank/DDBJ databases">
        <authorList>
            <person name="de Groot N.N."/>
        </authorList>
    </citation>
    <scope>NUCLEOTIDE SEQUENCE [LARGE SCALE GENOMIC DNA]</scope>
    <source>
        <strain evidence="14 15">DSM 17074</strain>
    </source>
</reference>
<dbReference type="NCBIfam" id="NF003591">
    <property type="entry name" value="PRK05254.1-4"/>
    <property type="match status" value="1"/>
</dbReference>
<keyword evidence="8 9" id="KW-0234">DNA repair</keyword>
<evidence type="ECO:0000313" key="16">
    <source>
        <dbReference type="Proteomes" id="UP000321773"/>
    </source>
</evidence>
<dbReference type="OrthoDB" id="9804372at2"/>
<evidence type="ECO:0000256" key="9">
    <source>
        <dbReference type="HAMAP-Rule" id="MF_00148"/>
    </source>
</evidence>
<dbReference type="PANTHER" id="PTHR11264">
    <property type="entry name" value="URACIL-DNA GLYCOSYLASE"/>
    <property type="match status" value="1"/>
</dbReference>
<evidence type="ECO:0000313" key="13">
    <source>
        <dbReference type="EMBL" id="GEM05452.1"/>
    </source>
</evidence>
<dbReference type="InterPro" id="IPR036895">
    <property type="entry name" value="Uracil-DNA_glycosylase-like_sf"/>
</dbReference>
<dbReference type="HAMAP" id="MF_00148">
    <property type="entry name" value="UDG"/>
    <property type="match status" value="1"/>
</dbReference>
<dbReference type="Proteomes" id="UP000199139">
    <property type="component" value="Unassembled WGS sequence"/>
</dbReference>
<organism evidence="14 15">
    <name type="scientific">Halolactibacillus miurensis</name>
    <dbReference type="NCBI Taxonomy" id="306541"/>
    <lineage>
        <taxon>Bacteria</taxon>
        <taxon>Bacillati</taxon>
        <taxon>Bacillota</taxon>
        <taxon>Bacilli</taxon>
        <taxon>Bacillales</taxon>
        <taxon>Bacillaceae</taxon>
        <taxon>Halolactibacillus</taxon>
    </lineage>
</organism>
<dbReference type="PANTHER" id="PTHR11264:SF0">
    <property type="entry name" value="URACIL-DNA GLYCOSYLASE"/>
    <property type="match status" value="1"/>
</dbReference>
<dbReference type="SMART" id="SM00987">
    <property type="entry name" value="UreE_C"/>
    <property type="match status" value="1"/>
</dbReference>
<comment type="function">
    <text evidence="2 9 11">Excises uracil residues from the DNA which can arise as a result of misincorporation of dUMP residues by DNA polymerase or due to deamination of cytosine.</text>
</comment>
<dbReference type="InterPro" id="IPR018085">
    <property type="entry name" value="Ura-DNA_Glyclase_AS"/>
</dbReference>
<comment type="subcellular location">
    <subcellularLocation>
        <location evidence="9">Cytoplasm</location>
    </subcellularLocation>
</comment>
<evidence type="ECO:0000256" key="11">
    <source>
        <dbReference type="RuleBase" id="RU003780"/>
    </source>
</evidence>
<comment type="catalytic activity">
    <reaction evidence="1 9 11">
        <text>Hydrolyzes single-stranded DNA or mismatched double-stranded DNA and polynucleotides, releasing free uracil.</text>
        <dbReference type="EC" id="3.2.2.27"/>
    </reaction>
</comment>
<evidence type="ECO:0000256" key="1">
    <source>
        <dbReference type="ARBA" id="ARBA00001400"/>
    </source>
</evidence>
<sequence>MSLIESITTDWRDLLVTRLNQNLLAEIDDYLVNQSKETIIYPPKEVIFQALNFTSFQETKVVILGQDPYHGPNQSHGLAFSVQDGIKLPPSLRNIFKELYDDTGCPLPDSGNLTAWAKQGVLLLNTVLTVEEKSAGSHKNIGWEHVTDTVIDLLNEKETPVVYILWGKPAQSKIKRIDSRHKILTAPHPSPLSSYRGFFGSKPFSQTNQFLKANGLTPIDWCLLSSD</sequence>
<evidence type="ECO:0000256" key="5">
    <source>
        <dbReference type="ARBA" id="ARBA00018429"/>
    </source>
</evidence>
<evidence type="ECO:0000313" key="14">
    <source>
        <dbReference type="EMBL" id="SFS93057.1"/>
    </source>
</evidence>
<dbReference type="NCBIfam" id="NF003592">
    <property type="entry name" value="PRK05254.1-5"/>
    <property type="match status" value="1"/>
</dbReference>
<evidence type="ECO:0000313" key="15">
    <source>
        <dbReference type="Proteomes" id="UP000199139"/>
    </source>
</evidence>
<dbReference type="InterPro" id="IPR002043">
    <property type="entry name" value="UDG_fam1"/>
</dbReference>
<comment type="similarity">
    <text evidence="3 9 11">Belongs to the uracil-DNA glycosylase (UDG) superfamily. UNG family.</text>
</comment>
<evidence type="ECO:0000256" key="10">
    <source>
        <dbReference type="PROSITE-ProRule" id="PRU10072"/>
    </source>
</evidence>
<keyword evidence="9" id="KW-0963">Cytoplasm</keyword>
<accession>A0A1I6TVN0</accession>
<proteinExistence type="inferred from homology"/>
<evidence type="ECO:0000256" key="3">
    <source>
        <dbReference type="ARBA" id="ARBA00008184"/>
    </source>
</evidence>
<dbReference type="EMBL" id="BJWJ01000034">
    <property type="protein sequence ID" value="GEM05452.1"/>
    <property type="molecule type" value="Genomic_DNA"/>
</dbReference>
<feature type="active site" description="Proton acceptor" evidence="9 10">
    <location>
        <position position="67"/>
    </location>
</feature>
<dbReference type="GO" id="GO:0097510">
    <property type="term" value="P:base-excision repair, AP site formation via deaminated base removal"/>
    <property type="evidence" value="ECO:0007669"/>
    <property type="project" value="TreeGrafter"/>
</dbReference>
<evidence type="ECO:0000256" key="8">
    <source>
        <dbReference type="ARBA" id="ARBA00023204"/>
    </source>
</evidence>
<dbReference type="Gene3D" id="3.40.470.10">
    <property type="entry name" value="Uracil-DNA glycosylase-like domain"/>
    <property type="match status" value="1"/>
</dbReference>
<dbReference type="Pfam" id="PF03167">
    <property type="entry name" value="UDG"/>
    <property type="match status" value="1"/>
</dbReference>
<evidence type="ECO:0000256" key="7">
    <source>
        <dbReference type="ARBA" id="ARBA00022801"/>
    </source>
</evidence>
<dbReference type="PROSITE" id="PS00130">
    <property type="entry name" value="U_DNA_GLYCOSYLASE"/>
    <property type="match status" value="1"/>
</dbReference>
<keyword evidence="7 9" id="KW-0378">Hydrolase</keyword>
<dbReference type="InterPro" id="IPR005122">
    <property type="entry name" value="Uracil-DNA_glycosylase-like"/>
</dbReference>
<dbReference type="RefSeq" id="WP_062322255.1">
    <property type="nucleotide sequence ID" value="NZ_BJWJ01000034.1"/>
</dbReference>
<dbReference type="SUPFAM" id="SSF52141">
    <property type="entry name" value="Uracil-DNA glycosylase-like"/>
    <property type="match status" value="1"/>
</dbReference>
<dbReference type="CDD" id="cd10027">
    <property type="entry name" value="UDG-F1-like"/>
    <property type="match status" value="1"/>
</dbReference>
<keyword evidence="16" id="KW-1185">Reference proteome</keyword>
<dbReference type="NCBIfam" id="TIGR00628">
    <property type="entry name" value="ung"/>
    <property type="match status" value="1"/>
</dbReference>
<gene>
    <name evidence="9 13" type="primary">ung</name>
    <name evidence="13" type="ORF">HMI01_24400</name>
    <name evidence="14" type="ORF">SAMN05421668_11833</name>
</gene>